<keyword evidence="2" id="KW-1185">Reference proteome</keyword>
<organism evidence="1 2">
    <name type="scientific">Psilocybe cubensis</name>
    <name type="common">Psychedelic mushroom</name>
    <name type="synonym">Stropharia cubensis</name>
    <dbReference type="NCBI Taxonomy" id="181762"/>
    <lineage>
        <taxon>Eukaryota</taxon>
        <taxon>Fungi</taxon>
        <taxon>Dikarya</taxon>
        <taxon>Basidiomycota</taxon>
        <taxon>Agaricomycotina</taxon>
        <taxon>Agaricomycetes</taxon>
        <taxon>Agaricomycetidae</taxon>
        <taxon>Agaricales</taxon>
        <taxon>Agaricineae</taxon>
        <taxon>Strophariaceae</taxon>
        <taxon>Psilocybe</taxon>
    </lineage>
</organism>
<protein>
    <submittedName>
        <fullName evidence="1">Uncharacterized protein</fullName>
    </submittedName>
</protein>
<sequence length="99" mass="11410">MSPFTLSSKRQINQQAPSVALNTHHCTDLRSGFGVRWIQLGDRGGRRIHFQVILLLLTIVYRVDTVLYLSRNLPINPTRCQSSWRMGREDVLSSEKRSE</sequence>
<reference evidence="1" key="1">
    <citation type="submission" date="2021-10" db="EMBL/GenBank/DDBJ databases">
        <title>Psilocybe cubensis genome.</title>
        <authorList>
            <person name="Mckernan K.J."/>
            <person name="Crawford S."/>
            <person name="Trippe A."/>
            <person name="Kane L.T."/>
            <person name="Mclaughlin S."/>
        </authorList>
    </citation>
    <scope>NUCLEOTIDE SEQUENCE</scope>
    <source>
        <strain evidence="1">MGC-MH-2018</strain>
    </source>
</reference>
<evidence type="ECO:0000313" key="2">
    <source>
        <dbReference type="Proteomes" id="UP000664032"/>
    </source>
</evidence>
<gene>
    <name evidence="1" type="ORF">JR316_0003062</name>
</gene>
<proteinExistence type="predicted"/>
<evidence type="ECO:0000313" key="1">
    <source>
        <dbReference type="EMBL" id="KAH9483592.1"/>
    </source>
</evidence>
<accession>A0ACB8H7D8</accession>
<name>A0ACB8H7D8_PSICU</name>
<dbReference type="EMBL" id="JAFIQS020000003">
    <property type="protein sequence ID" value="KAH9483592.1"/>
    <property type="molecule type" value="Genomic_DNA"/>
</dbReference>
<dbReference type="Proteomes" id="UP000664032">
    <property type="component" value="Unassembled WGS sequence"/>
</dbReference>
<comment type="caution">
    <text evidence="1">The sequence shown here is derived from an EMBL/GenBank/DDBJ whole genome shotgun (WGS) entry which is preliminary data.</text>
</comment>